<evidence type="ECO:0000313" key="2">
    <source>
        <dbReference type="Proteomes" id="UP000030671"/>
    </source>
</evidence>
<gene>
    <name evidence="1" type="ORF">HETIRDRAFT_105511</name>
</gene>
<dbReference type="OrthoDB" id="3269405at2759"/>
<dbReference type="EMBL" id="KI925463">
    <property type="protein sequence ID" value="ETW77340.1"/>
    <property type="molecule type" value="Genomic_DNA"/>
</dbReference>
<organism evidence="1 2">
    <name type="scientific">Heterobasidion irregulare (strain TC 32-1)</name>
    <dbReference type="NCBI Taxonomy" id="747525"/>
    <lineage>
        <taxon>Eukaryota</taxon>
        <taxon>Fungi</taxon>
        <taxon>Dikarya</taxon>
        <taxon>Basidiomycota</taxon>
        <taxon>Agaricomycotina</taxon>
        <taxon>Agaricomycetes</taxon>
        <taxon>Russulales</taxon>
        <taxon>Bondarzewiaceae</taxon>
        <taxon>Heterobasidion</taxon>
        <taxon>Heterobasidion annosum species complex</taxon>
    </lineage>
</organism>
<dbReference type="InParanoid" id="W4JW84"/>
<sequence>MLNYNVHMGIDLLLDGYLARCFGSGAAERFFRSFPGVPPHPEPIPATYDEGSCAFYLQNGSSYGLRDPLDYAVNNTRGVVVHQTAWTSPALFGAEREQLTASRAHLAPTKFFVNVDGSIGLPISDAIENRGYTLKGCDAAMSFGASFPPYITLHIQWPGYPSWTTQLSTTDDGRGGGITLAECARRLGLAVDAFLVQHVAKRSSKSEWRIGVGGITRGDVVLIGLVEVYKGLWMPVLQLCRHIIG</sequence>
<evidence type="ECO:0000313" key="1">
    <source>
        <dbReference type="EMBL" id="ETW77340.1"/>
    </source>
</evidence>
<dbReference type="RefSeq" id="XP_009550859.1">
    <property type="nucleotide sequence ID" value="XM_009552564.1"/>
</dbReference>
<proteinExistence type="predicted"/>
<reference evidence="1 2" key="1">
    <citation type="journal article" date="2012" name="New Phytol.">
        <title>Insight into trade-off between wood decay and parasitism from the genome of a fungal forest pathogen.</title>
        <authorList>
            <person name="Olson A."/>
            <person name="Aerts A."/>
            <person name="Asiegbu F."/>
            <person name="Belbahri L."/>
            <person name="Bouzid O."/>
            <person name="Broberg A."/>
            <person name="Canback B."/>
            <person name="Coutinho P.M."/>
            <person name="Cullen D."/>
            <person name="Dalman K."/>
            <person name="Deflorio G."/>
            <person name="van Diepen L.T."/>
            <person name="Dunand C."/>
            <person name="Duplessis S."/>
            <person name="Durling M."/>
            <person name="Gonthier P."/>
            <person name="Grimwood J."/>
            <person name="Fossdal C.G."/>
            <person name="Hansson D."/>
            <person name="Henrissat B."/>
            <person name="Hietala A."/>
            <person name="Himmelstrand K."/>
            <person name="Hoffmeister D."/>
            <person name="Hogberg N."/>
            <person name="James T.Y."/>
            <person name="Karlsson M."/>
            <person name="Kohler A."/>
            <person name="Kues U."/>
            <person name="Lee Y.H."/>
            <person name="Lin Y.C."/>
            <person name="Lind M."/>
            <person name="Lindquist E."/>
            <person name="Lombard V."/>
            <person name="Lucas S."/>
            <person name="Lunden K."/>
            <person name="Morin E."/>
            <person name="Murat C."/>
            <person name="Park J."/>
            <person name="Raffaello T."/>
            <person name="Rouze P."/>
            <person name="Salamov A."/>
            <person name="Schmutz J."/>
            <person name="Solheim H."/>
            <person name="Stahlberg J."/>
            <person name="Velez H."/>
            <person name="de Vries R.P."/>
            <person name="Wiebenga A."/>
            <person name="Woodward S."/>
            <person name="Yakovlev I."/>
            <person name="Garbelotto M."/>
            <person name="Martin F."/>
            <person name="Grigoriev I.V."/>
            <person name="Stenlid J."/>
        </authorList>
    </citation>
    <scope>NUCLEOTIDE SEQUENCE [LARGE SCALE GENOMIC DNA]</scope>
    <source>
        <strain evidence="1 2">TC 32-1</strain>
    </source>
</reference>
<dbReference type="AlphaFoldDB" id="W4JW84"/>
<dbReference type="HOGENOM" id="CLU_1133705_0_0_1"/>
<dbReference type="Proteomes" id="UP000030671">
    <property type="component" value="Unassembled WGS sequence"/>
</dbReference>
<accession>W4JW84</accession>
<protein>
    <submittedName>
        <fullName evidence="1">Uncharacterized protein</fullName>
    </submittedName>
</protein>
<name>W4JW84_HETIT</name>
<dbReference type="KEGG" id="hir:HETIRDRAFT_105511"/>
<dbReference type="STRING" id="747525.W4JW84"/>
<dbReference type="GeneID" id="20666072"/>
<keyword evidence="2" id="KW-1185">Reference proteome</keyword>